<dbReference type="EMBL" id="QJRN01000009">
    <property type="protein sequence ID" value="PYC35759.1"/>
    <property type="molecule type" value="Genomic_DNA"/>
</dbReference>
<name>A0A9Q6IF12_9PSED</name>
<comment type="caution">
    <text evidence="2">The sequence shown here is derived from an EMBL/GenBank/DDBJ whole genome shotgun (WGS) entry which is preliminary data.</text>
</comment>
<dbReference type="OrthoDB" id="8576717at2"/>
<evidence type="ECO:0000313" key="2">
    <source>
        <dbReference type="EMBL" id="PYC35759.1"/>
    </source>
</evidence>
<dbReference type="InterPro" id="IPR027417">
    <property type="entry name" value="P-loop_NTPase"/>
</dbReference>
<protein>
    <recommendedName>
        <fullName evidence="1">ORC1/DEAH AAA+ ATPase domain-containing protein</fullName>
    </recommendedName>
</protein>
<dbReference type="GO" id="GO:0016887">
    <property type="term" value="F:ATP hydrolysis activity"/>
    <property type="evidence" value="ECO:0007669"/>
    <property type="project" value="InterPro"/>
</dbReference>
<feature type="domain" description="ORC1/DEAH AAA+ ATPase" evidence="1">
    <location>
        <begin position="34"/>
        <end position="192"/>
    </location>
</feature>
<dbReference type="Pfam" id="PF13401">
    <property type="entry name" value="AAA_22"/>
    <property type="match status" value="1"/>
</dbReference>
<gene>
    <name evidence="2" type="ORF">DMX08_15275</name>
</gene>
<evidence type="ECO:0000259" key="1">
    <source>
        <dbReference type="Pfam" id="PF13401"/>
    </source>
</evidence>
<dbReference type="Gene3D" id="3.40.50.300">
    <property type="entry name" value="P-loop containing nucleotide triphosphate hydrolases"/>
    <property type="match status" value="1"/>
</dbReference>
<sequence>MSKNTGFVFRRPALALNIADGLVGSGIQDYSSGLFLAAPRRTGKSTFLREDLLPECQSRGWLAVYVDLWANREKDPAELIAAAIAGALVPFEKGIRKLAKSLGVEKLSFLRTLSWDFSKSQLPEGATLTQALELLHSAAGKTVVLIIDEAQHALSSEAGLNAMFALKAARDQLNQGRDMDTSGLRLVFTGSNRDKLAHLVLNRNQPFFGSSITPFPLLGRDFTKAYTAHLNAHLAPTNQFNADDLDQAFEWVGRRPEMLRSIIGQVALELGEASQLNELLRSSAEILRAGVWSEFESAWNGLTLSQRAVLEVMVERSRNNLPFAPFTDDTLAAVAKALQAMGSDTQPGTQTVQACIDALREKELVWKSSRGAYALEDNSFADWLQHYRRQL</sequence>
<organism evidence="2 3">
    <name type="scientific">Pseudomonas protegens</name>
    <dbReference type="NCBI Taxonomy" id="380021"/>
    <lineage>
        <taxon>Bacteria</taxon>
        <taxon>Pseudomonadati</taxon>
        <taxon>Pseudomonadota</taxon>
        <taxon>Gammaproteobacteria</taxon>
        <taxon>Pseudomonadales</taxon>
        <taxon>Pseudomonadaceae</taxon>
        <taxon>Pseudomonas</taxon>
    </lineage>
</organism>
<evidence type="ECO:0000313" key="3">
    <source>
        <dbReference type="Proteomes" id="UP000248188"/>
    </source>
</evidence>
<dbReference type="PANTHER" id="PTHR34301:SF8">
    <property type="entry name" value="ATPASE DOMAIN-CONTAINING PROTEIN"/>
    <property type="match status" value="1"/>
</dbReference>
<dbReference type="SUPFAM" id="SSF52540">
    <property type="entry name" value="P-loop containing nucleoside triphosphate hydrolases"/>
    <property type="match status" value="1"/>
</dbReference>
<accession>A0A9Q6IF12</accession>
<proteinExistence type="predicted"/>
<dbReference type="PANTHER" id="PTHR34301">
    <property type="entry name" value="DNA-BINDING PROTEIN-RELATED"/>
    <property type="match status" value="1"/>
</dbReference>
<dbReference type="AlphaFoldDB" id="A0A9Q6IF12"/>
<reference evidence="2 3" key="1">
    <citation type="submission" date="2018-06" db="EMBL/GenBank/DDBJ databases">
        <title>Pseudomonas diversity within urban Lake Michigan freshwaters.</title>
        <authorList>
            <person name="Batrich M."/>
            <person name="Hatzopoulos T."/>
            <person name="Putonti C."/>
        </authorList>
    </citation>
    <scope>NUCLEOTIDE SEQUENCE [LARGE SCALE GENOMIC DNA]</scope>
    <source>
        <strain evidence="2 3">MB-090624</strain>
    </source>
</reference>
<dbReference type="Proteomes" id="UP000248188">
    <property type="component" value="Unassembled WGS sequence"/>
</dbReference>
<dbReference type="InterPro" id="IPR049945">
    <property type="entry name" value="AAA_22"/>
</dbReference>
<dbReference type="RefSeq" id="WP_102881107.1">
    <property type="nucleotide sequence ID" value="NZ_JAINDD010000004.1"/>
</dbReference>